<dbReference type="Proteomes" id="UP000007800">
    <property type="component" value="Unassembled WGS sequence"/>
</dbReference>
<evidence type="ECO:0000313" key="4">
    <source>
        <dbReference type="Proteomes" id="UP000007800"/>
    </source>
</evidence>
<feature type="compositionally biased region" description="Polar residues" evidence="2">
    <location>
        <begin position="40"/>
        <end position="54"/>
    </location>
</feature>
<feature type="compositionally biased region" description="Gly residues" evidence="2">
    <location>
        <begin position="765"/>
        <end position="775"/>
    </location>
</feature>
<proteinExistence type="predicted"/>
<feature type="coiled-coil region" evidence="1">
    <location>
        <begin position="289"/>
        <end position="316"/>
    </location>
</feature>
<feature type="region of interest" description="Disordered" evidence="2">
    <location>
        <begin position="662"/>
        <end position="725"/>
    </location>
</feature>
<evidence type="ECO:0000313" key="3">
    <source>
        <dbReference type="EMBL" id="EER07666.1"/>
    </source>
</evidence>
<dbReference type="EMBL" id="GG679769">
    <property type="protein sequence ID" value="EER07666.1"/>
    <property type="molecule type" value="Genomic_DNA"/>
</dbReference>
<feature type="region of interest" description="Disordered" evidence="2">
    <location>
        <begin position="78"/>
        <end position="100"/>
    </location>
</feature>
<dbReference type="RefSeq" id="XP_002775850.1">
    <property type="nucleotide sequence ID" value="XM_002775804.1"/>
</dbReference>
<keyword evidence="1" id="KW-0175">Coiled coil</keyword>
<dbReference type="OrthoDB" id="448166at2759"/>
<feature type="compositionally biased region" description="Low complexity" evidence="2">
    <location>
        <begin position="389"/>
        <end position="422"/>
    </location>
</feature>
<evidence type="ECO:0000256" key="2">
    <source>
        <dbReference type="SAM" id="MobiDB-lite"/>
    </source>
</evidence>
<dbReference type="GeneID" id="9042381"/>
<organism evidence="4">
    <name type="scientific">Perkinsus marinus (strain ATCC 50983 / TXsc)</name>
    <dbReference type="NCBI Taxonomy" id="423536"/>
    <lineage>
        <taxon>Eukaryota</taxon>
        <taxon>Sar</taxon>
        <taxon>Alveolata</taxon>
        <taxon>Perkinsozoa</taxon>
        <taxon>Perkinsea</taxon>
        <taxon>Perkinsida</taxon>
        <taxon>Perkinsidae</taxon>
        <taxon>Perkinsus</taxon>
    </lineage>
</organism>
<feature type="coiled-coil region" evidence="1">
    <location>
        <begin position="153"/>
        <end position="246"/>
    </location>
</feature>
<reference evidence="3 4" key="1">
    <citation type="submission" date="2008-07" db="EMBL/GenBank/DDBJ databases">
        <authorList>
            <person name="El-Sayed N."/>
            <person name="Caler E."/>
            <person name="Inman J."/>
            <person name="Amedeo P."/>
            <person name="Hass B."/>
            <person name="Wortman J."/>
        </authorList>
    </citation>
    <scope>NUCLEOTIDE SEQUENCE [LARGE SCALE GENOMIC DNA]</scope>
    <source>
        <strain evidence="4">ATCC 50983 / TXsc</strain>
    </source>
</reference>
<evidence type="ECO:0000256" key="1">
    <source>
        <dbReference type="SAM" id="Coils"/>
    </source>
</evidence>
<gene>
    <name evidence="3" type="ORF">Pmar_PMAR024072</name>
</gene>
<dbReference type="AlphaFoldDB" id="C5L6K5"/>
<dbReference type="OMA" id="EMDRIGP"/>
<feature type="region of interest" description="Disordered" evidence="2">
    <location>
        <begin position="1"/>
        <end position="60"/>
    </location>
</feature>
<sequence length="775" mass="81397">MYAPASTPHLPPRRGDTSPSGMSLRMTGDSPGGESRNERLNSSNQSISASTFSATAKREQIARLRQRREFLARVDLLSRQNAAAGKPPIAPSPRGTPRDSLSVDLCDKGPKEKGVDVATETEISQSQAELCQTEEPDVVSRKTQTDVLPEPEVKHNDEEYAELEKLLEEAQQDAIGLQRKAEASESLLADVTEQLRSAEDERDRARAELQEMDRIGPDQSMFEEREQELNSNLRNAEETIFRLRAEERPQFRVRSFKVVAAFAEVRFFGHCDITYPDLRADLDAEKGRCSELAGTVEELRARVEALCNEKSGLVESLTREQTRAVELDRALQEASRVEAEKLSNLERANTESAPPPSPRGEPETTLSSEPVKSSSCAVVKPPSSGSQLPVPNATAPVPNATAPVPSATAPVPNATAPVPSATAPVPNATAPVPSATAPVPNATAPVPSATAPVPSATARVPNATAPVPSATAPVPSATAPVPNATAPVPNATAPVPSATAPVPSATARVPNATAPVPNATVPTAATKAAVSSPVGASSLMMSSPAEVGSMLEFGGLTVTPQRAHTRKPSTVSSYSADVADERTAEDIRTAGVPKDMFQQHSSELMLVDAEGGEEALASPVEELRKTAGKQTPPDDFWGTDAASPIPRYGVSNTGNAAVFAISTPDGDHHVQPGGAQDSTVSFSPETAGGTRSGSGSVKSGAKQKKSDDSGDTSFTRRPTGVATLFEDDEVDTSALFGSATAKDDGLDFDSILNSEPSTPFTQGPGQQGFGGLQRR</sequence>
<accession>C5L6K5</accession>
<protein>
    <submittedName>
        <fullName evidence="3">Uncharacterized protein</fullName>
    </submittedName>
</protein>
<feature type="compositionally biased region" description="Polar residues" evidence="2">
    <location>
        <begin position="364"/>
        <end position="376"/>
    </location>
</feature>
<keyword evidence="4" id="KW-1185">Reference proteome</keyword>
<feature type="region of interest" description="Disordered" evidence="2">
    <location>
        <begin position="340"/>
        <end position="422"/>
    </location>
</feature>
<dbReference type="InParanoid" id="C5L6K5"/>
<name>C5L6K5_PERM5</name>
<feature type="region of interest" description="Disordered" evidence="2">
    <location>
        <begin position="130"/>
        <end position="151"/>
    </location>
</feature>
<feature type="region of interest" description="Disordered" evidence="2">
    <location>
        <begin position="741"/>
        <end position="775"/>
    </location>
</feature>